<evidence type="ECO:0000313" key="4">
    <source>
        <dbReference type="EMBL" id="MCL9818156.1"/>
    </source>
</evidence>
<dbReference type="EMBL" id="JAKRVX010000008">
    <property type="protein sequence ID" value="MCL9818156.1"/>
    <property type="molecule type" value="Genomic_DNA"/>
</dbReference>
<accession>A0AAE3K9K2</accession>
<dbReference type="InterPro" id="IPR016188">
    <property type="entry name" value="PurM-like_N"/>
</dbReference>
<dbReference type="InterPro" id="IPR011854">
    <property type="entry name" value="HypE"/>
</dbReference>
<organism evidence="4 5">
    <name type="scientific">Natronocalculus amylovorans</name>
    <dbReference type="NCBI Taxonomy" id="2917812"/>
    <lineage>
        <taxon>Archaea</taxon>
        <taxon>Methanobacteriati</taxon>
        <taxon>Methanobacteriota</taxon>
        <taxon>Stenosarchaea group</taxon>
        <taxon>Halobacteria</taxon>
        <taxon>Halobacteriales</taxon>
        <taxon>Haloferacaceae</taxon>
        <taxon>Natronocalculus</taxon>
    </lineage>
</organism>
<protein>
    <submittedName>
        <fullName evidence="4">AIR synthase family protein</fullName>
    </submittedName>
</protein>
<comment type="similarity">
    <text evidence="1">Belongs to the HypE family.</text>
</comment>
<dbReference type="SUPFAM" id="SSF56042">
    <property type="entry name" value="PurM C-terminal domain-like"/>
    <property type="match status" value="1"/>
</dbReference>
<dbReference type="GO" id="GO:0051604">
    <property type="term" value="P:protein maturation"/>
    <property type="evidence" value="ECO:0007669"/>
    <property type="project" value="TreeGrafter"/>
</dbReference>
<reference evidence="4" key="1">
    <citation type="journal article" date="2022" name="Syst. Appl. Microbiol.">
        <title>Natronocalculus amylovorans gen. nov., sp. nov., and Natranaeroarchaeum aerophilus sp. nov., dominant culturable amylolytic natronoarchaea from hypersaline soda lakes in southwestern Siberia.</title>
        <authorList>
            <person name="Sorokin D.Y."/>
            <person name="Elcheninov A.G."/>
            <person name="Khizhniak T.V."/>
            <person name="Koenen M."/>
            <person name="Bale N.J."/>
            <person name="Damste J.S.S."/>
            <person name="Kublanov I.V."/>
        </authorList>
    </citation>
    <scope>NUCLEOTIDE SEQUENCE</scope>
    <source>
        <strain evidence="4">AArc-St2</strain>
    </source>
</reference>
<gene>
    <name evidence="4" type="ORF">AArcSt2_14530</name>
</gene>
<keyword evidence="5" id="KW-1185">Reference proteome</keyword>
<dbReference type="InterPro" id="IPR036921">
    <property type="entry name" value="PurM-like_N_sf"/>
</dbReference>
<sequence length="335" mass="34624">MTLGKISDQFFHTHIAPQLGAERSDVALGPTHGVDFGVFDVNGAAVVTATDPISLLPELGFDRAGRFAVHIVLSDVAVSGLPPSHLSIAFALPTKITDAEFATFWSAIHAECERLDIAVVTGHTARYPGATYPWIGSATAMAVGAHADIIRPDGAKPGNEIVLTKGPAVEATGLFASLYPSKIPLSAEMINAASTLLERTQTVSDTAVARDAGNVTAMHDATEGGVIGAFHEMASSAGVQFRVDREAIPMQPAVKQVCTALDMDPWTATSSGTLLITTEAGDGEKVAAKLSEAGTDAAVVGTVASGTGVLIDGKASDRPTEDASWSVYATLSDNK</sequence>
<dbReference type="Pfam" id="PF00586">
    <property type="entry name" value="AIRS"/>
    <property type="match status" value="1"/>
</dbReference>
<dbReference type="Gene3D" id="3.90.650.10">
    <property type="entry name" value="PurM-like C-terminal domain"/>
    <property type="match status" value="1"/>
</dbReference>
<name>A0AAE3K9K2_9EURY</name>
<proteinExistence type="inferred from homology"/>
<comment type="caution">
    <text evidence="4">The sequence shown here is derived from an EMBL/GenBank/DDBJ whole genome shotgun (WGS) entry which is preliminary data.</text>
</comment>
<reference evidence="4" key="2">
    <citation type="submission" date="2022-02" db="EMBL/GenBank/DDBJ databases">
        <authorList>
            <person name="Elcheninov A.G."/>
            <person name="Sorokin D.Y."/>
            <person name="Kublanov I.V."/>
        </authorList>
    </citation>
    <scope>NUCLEOTIDE SEQUENCE</scope>
    <source>
        <strain evidence="4">AArc-St2</strain>
    </source>
</reference>
<dbReference type="PANTHER" id="PTHR30303">
    <property type="entry name" value="HYDROGENASE ISOENZYMES FORMATION PROTEIN HYPE"/>
    <property type="match status" value="1"/>
</dbReference>
<dbReference type="PANTHER" id="PTHR30303:SF4">
    <property type="entry name" value="HYDROGENASE EXPRESSION_FORMATION PROTEIN HYPE"/>
    <property type="match status" value="1"/>
</dbReference>
<evidence type="ECO:0000256" key="1">
    <source>
        <dbReference type="ARBA" id="ARBA00006243"/>
    </source>
</evidence>
<dbReference type="PIRSF" id="PIRSF005644">
    <property type="entry name" value="Hdrgns_mtr_HypE"/>
    <property type="match status" value="1"/>
</dbReference>
<dbReference type="Gene3D" id="3.30.1330.10">
    <property type="entry name" value="PurM-like, N-terminal domain"/>
    <property type="match status" value="1"/>
</dbReference>
<evidence type="ECO:0000259" key="3">
    <source>
        <dbReference type="Pfam" id="PF02769"/>
    </source>
</evidence>
<dbReference type="InterPro" id="IPR010918">
    <property type="entry name" value="PurM-like_C_dom"/>
</dbReference>
<dbReference type="Pfam" id="PF02769">
    <property type="entry name" value="AIRS_C"/>
    <property type="match status" value="1"/>
</dbReference>
<dbReference type="SUPFAM" id="SSF55326">
    <property type="entry name" value="PurM N-terminal domain-like"/>
    <property type="match status" value="1"/>
</dbReference>
<dbReference type="InterPro" id="IPR036676">
    <property type="entry name" value="PurM-like_C_sf"/>
</dbReference>
<dbReference type="CDD" id="cd06061">
    <property type="entry name" value="PurM-like1"/>
    <property type="match status" value="1"/>
</dbReference>
<dbReference type="Proteomes" id="UP001203207">
    <property type="component" value="Unassembled WGS sequence"/>
</dbReference>
<dbReference type="RefSeq" id="WP_250585646.1">
    <property type="nucleotide sequence ID" value="NZ_JAKRVX010000008.1"/>
</dbReference>
<feature type="domain" description="PurM-like C-terminal" evidence="3">
    <location>
        <begin position="156"/>
        <end position="307"/>
    </location>
</feature>
<evidence type="ECO:0000259" key="2">
    <source>
        <dbReference type="Pfam" id="PF00586"/>
    </source>
</evidence>
<feature type="domain" description="PurM-like N-terminal" evidence="2">
    <location>
        <begin position="35"/>
        <end position="133"/>
    </location>
</feature>
<evidence type="ECO:0000313" key="5">
    <source>
        <dbReference type="Proteomes" id="UP001203207"/>
    </source>
</evidence>
<dbReference type="AlphaFoldDB" id="A0AAE3K9K2"/>